<keyword evidence="3" id="KW-1185">Reference proteome</keyword>
<protein>
    <submittedName>
        <fullName evidence="2">Uncharacterized protein</fullName>
    </submittedName>
</protein>
<proteinExistence type="predicted"/>
<gene>
    <name evidence="2" type="ORF">DM01DRAFT_321462</name>
</gene>
<dbReference type="Proteomes" id="UP000242146">
    <property type="component" value="Unassembled WGS sequence"/>
</dbReference>
<keyword evidence="1" id="KW-0472">Membrane</keyword>
<dbReference type="AlphaFoldDB" id="A0A1X2GCE7"/>
<name>A0A1X2GCE7_9FUNG</name>
<keyword evidence="1" id="KW-0812">Transmembrane</keyword>
<keyword evidence="1" id="KW-1133">Transmembrane helix</keyword>
<sequence length="122" mass="14027">MSYAIDAVKKFGRPPIVLTFVVARMKYEVLNKSSRDRKLPYLLKYPCSPWAKDCLFVESSTIKPYLKMPLNLFLALSAFFLGQHASLLASPYPSIRSLYKPTAFPYISLASQWLSPTKYIFY</sequence>
<evidence type="ECO:0000256" key="1">
    <source>
        <dbReference type="SAM" id="Phobius"/>
    </source>
</evidence>
<feature type="transmembrane region" description="Helical" evidence="1">
    <location>
        <begin position="70"/>
        <end position="89"/>
    </location>
</feature>
<evidence type="ECO:0000313" key="2">
    <source>
        <dbReference type="EMBL" id="ORX50542.1"/>
    </source>
</evidence>
<organism evidence="2 3">
    <name type="scientific">Hesseltinella vesiculosa</name>
    <dbReference type="NCBI Taxonomy" id="101127"/>
    <lineage>
        <taxon>Eukaryota</taxon>
        <taxon>Fungi</taxon>
        <taxon>Fungi incertae sedis</taxon>
        <taxon>Mucoromycota</taxon>
        <taxon>Mucoromycotina</taxon>
        <taxon>Mucoromycetes</taxon>
        <taxon>Mucorales</taxon>
        <taxon>Cunninghamellaceae</taxon>
        <taxon>Hesseltinella</taxon>
    </lineage>
</organism>
<evidence type="ECO:0000313" key="3">
    <source>
        <dbReference type="Proteomes" id="UP000242146"/>
    </source>
</evidence>
<reference evidence="2 3" key="1">
    <citation type="submission" date="2016-07" db="EMBL/GenBank/DDBJ databases">
        <title>Pervasive Adenine N6-methylation of Active Genes in Fungi.</title>
        <authorList>
            <consortium name="DOE Joint Genome Institute"/>
            <person name="Mondo S.J."/>
            <person name="Dannebaum R.O."/>
            <person name="Kuo R.C."/>
            <person name="Labutti K."/>
            <person name="Haridas S."/>
            <person name="Kuo A."/>
            <person name="Salamov A."/>
            <person name="Ahrendt S.R."/>
            <person name="Lipzen A."/>
            <person name="Sullivan W."/>
            <person name="Andreopoulos W.B."/>
            <person name="Clum A."/>
            <person name="Lindquist E."/>
            <person name="Daum C."/>
            <person name="Ramamoorthy G.K."/>
            <person name="Gryganskyi A."/>
            <person name="Culley D."/>
            <person name="Magnuson J.K."/>
            <person name="James T.Y."/>
            <person name="O'Malley M.A."/>
            <person name="Stajich J.E."/>
            <person name="Spatafora J.W."/>
            <person name="Visel A."/>
            <person name="Grigoriev I.V."/>
        </authorList>
    </citation>
    <scope>NUCLEOTIDE SEQUENCE [LARGE SCALE GENOMIC DNA]</scope>
    <source>
        <strain evidence="2 3">NRRL 3301</strain>
    </source>
</reference>
<dbReference type="EMBL" id="MCGT01000023">
    <property type="protein sequence ID" value="ORX50542.1"/>
    <property type="molecule type" value="Genomic_DNA"/>
</dbReference>
<accession>A0A1X2GCE7</accession>
<dbReference type="OrthoDB" id="2257025at2759"/>
<comment type="caution">
    <text evidence="2">The sequence shown here is derived from an EMBL/GenBank/DDBJ whole genome shotgun (WGS) entry which is preliminary data.</text>
</comment>